<dbReference type="EMBL" id="JARKIE010000086">
    <property type="protein sequence ID" value="KAJ7687585.1"/>
    <property type="molecule type" value="Genomic_DNA"/>
</dbReference>
<proteinExistence type="predicted"/>
<evidence type="ECO:0000256" key="1">
    <source>
        <dbReference type="SAM" id="MobiDB-lite"/>
    </source>
</evidence>
<sequence length="107" mass="11155">MSFFSNASGVNINGGTFYSASQGINIQNNLQLAIQEGESHSLVGVGARAVHGQDASQTAIEDGSFSAAEHEDTLAEGSATSRSFRYDSHPIPNVVGAHNNADMDLST</sequence>
<comment type="caution">
    <text evidence="2">The sequence shown here is derived from an EMBL/GenBank/DDBJ whole genome shotgun (WGS) entry which is preliminary data.</text>
</comment>
<dbReference type="AlphaFoldDB" id="A0AAD7GC40"/>
<reference evidence="2" key="1">
    <citation type="submission" date="2023-03" db="EMBL/GenBank/DDBJ databases">
        <title>Massive genome expansion in bonnet fungi (Mycena s.s.) driven by repeated elements and novel gene families across ecological guilds.</title>
        <authorList>
            <consortium name="Lawrence Berkeley National Laboratory"/>
            <person name="Harder C.B."/>
            <person name="Miyauchi S."/>
            <person name="Viragh M."/>
            <person name="Kuo A."/>
            <person name="Thoen E."/>
            <person name="Andreopoulos B."/>
            <person name="Lu D."/>
            <person name="Skrede I."/>
            <person name="Drula E."/>
            <person name="Henrissat B."/>
            <person name="Morin E."/>
            <person name="Kohler A."/>
            <person name="Barry K."/>
            <person name="LaButti K."/>
            <person name="Morin E."/>
            <person name="Salamov A."/>
            <person name="Lipzen A."/>
            <person name="Mereny Z."/>
            <person name="Hegedus B."/>
            <person name="Baldrian P."/>
            <person name="Stursova M."/>
            <person name="Weitz H."/>
            <person name="Taylor A."/>
            <person name="Grigoriev I.V."/>
            <person name="Nagy L.G."/>
            <person name="Martin F."/>
            <person name="Kauserud H."/>
        </authorList>
    </citation>
    <scope>NUCLEOTIDE SEQUENCE</scope>
    <source>
        <strain evidence="2">CBHHK067</strain>
    </source>
</reference>
<evidence type="ECO:0000313" key="3">
    <source>
        <dbReference type="Proteomes" id="UP001221757"/>
    </source>
</evidence>
<keyword evidence="3" id="KW-1185">Reference proteome</keyword>
<gene>
    <name evidence="2" type="ORF">B0H17DRAFT_681977</name>
</gene>
<feature type="region of interest" description="Disordered" evidence="1">
    <location>
        <begin position="53"/>
        <end position="107"/>
    </location>
</feature>
<organism evidence="2 3">
    <name type="scientific">Mycena rosella</name>
    <name type="common">Pink bonnet</name>
    <name type="synonym">Agaricus rosellus</name>
    <dbReference type="NCBI Taxonomy" id="1033263"/>
    <lineage>
        <taxon>Eukaryota</taxon>
        <taxon>Fungi</taxon>
        <taxon>Dikarya</taxon>
        <taxon>Basidiomycota</taxon>
        <taxon>Agaricomycotina</taxon>
        <taxon>Agaricomycetes</taxon>
        <taxon>Agaricomycetidae</taxon>
        <taxon>Agaricales</taxon>
        <taxon>Marasmiineae</taxon>
        <taxon>Mycenaceae</taxon>
        <taxon>Mycena</taxon>
    </lineage>
</organism>
<evidence type="ECO:0000313" key="2">
    <source>
        <dbReference type="EMBL" id="KAJ7687585.1"/>
    </source>
</evidence>
<protein>
    <submittedName>
        <fullName evidence="2">Uncharacterized protein</fullName>
    </submittedName>
</protein>
<dbReference type="Proteomes" id="UP001221757">
    <property type="component" value="Unassembled WGS sequence"/>
</dbReference>
<name>A0AAD7GC40_MYCRO</name>
<accession>A0AAD7GC40</accession>